<dbReference type="NCBIfam" id="NF005451">
    <property type="entry name" value="PRK07044.1"/>
    <property type="match status" value="1"/>
</dbReference>
<dbReference type="InterPro" id="IPR051017">
    <property type="entry name" value="Aldolase-II_Adducin_sf"/>
</dbReference>
<dbReference type="GO" id="GO:0051015">
    <property type="term" value="F:actin filament binding"/>
    <property type="evidence" value="ECO:0007669"/>
    <property type="project" value="TreeGrafter"/>
</dbReference>
<dbReference type="Gene3D" id="3.40.225.10">
    <property type="entry name" value="Class II aldolase/adducin N-terminal domain"/>
    <property type="match status" value="1"/>
</dbReference>
<dbReference type="SUPFAM" id="SSF53639">
    <property type="entry name" value="AraD/HMP-PK domain-like"/>
    <property type="match status" value="1"/>
</dbReference>
<organism evidence="3 4">
    <name type="scientific">Devosia enhydra</name>
    <dbReference type="NCBI Taxonomy" id="665118"/>
    <lineage>
        <taxon>Bacteria</taxon>
        <taxon>Pseudomonadati</taxon>
        <taxon>Pseudomonadota</taxon>
        <taxon>Alphaproteobacteria</taxon>
        <taxon>Hyphomicrobiales</taxon>
        <taxon>Devosiaceae</taxon>
        <taxon>Devosia</taxon>
    </lineage>
</organism>
<dbReference type="GO" id="GO:0005856">
    <property type="term" value="C:cytoskeleton"/>
    <property type="evidence" value="ECO:0007669"/>
    <property type="project" value="TreeGrafter"/>
</dbReference>
<dbReference type="EMBL" id="FPKU01000001">
    <property type="protein sequence ID" value="SFZ83091.1"/>
    <property type="molecule type" value="Genomic_DNA"/>
</dbReference>
<protein>
    <submittedName>
        <fullName evidence="3">Ribulose-5-phosphate 4-epimerase/Fuculose-1-phosphate aldolase</fullName>
    </submittedName>
</protein>
<feature type="domain" description="Class II aldolase/adducin N-terminal" evidence="2">
    <location>
        <begin position="27"/>
        <end position="207"/>
    </location>
</feature>
<comment type="similarity">
    <text evidence="1">Belongs to the aldolase class II family.</text>
</comment>
<evidence type="ECO:0000259" key="2">
    <source>
        <dbReference type="SMART" id="SM01007"/>
    </source>
</evidence>
<dbReference type="Proteomes" id="UP000183447">
    <property type="component" value="Unassembled WGS sequence"/>
</dbReference>
<dbReference type="InterPro" id="IPR001303">
    <property type="entry name" value="Aldolase_II/adducin_N"/>
</dbReference>
<dbReference type="STRING" id="665118.SAMN02983003_1451"/>
<dbReference type="AlphaFoldDB" id="A0A1K2HWF3"/>
<gene>
    <name evidence="3" type="ORF">SAMN02983003_1451</name>
</gene>
<dbReference type="PANTHER" id="PTHR10672:SF3">
    <property type="entry name" value="PROTEIN HU-LI TAI SHAO"/>
    <property type="match status" value="1"/>
</dbReference>
<sequence>MSIAQLDAEPRKQLLHEASPAEWGLRQTMAAAFRLGYHFNWNRVLSNHISARHPDRPDWFIMNPYGLGWDEISASTLVTVDLTGKVLSHEGVELAPAGFNFHSGILRERPDLNSTIHVHPVAGVVIASTMEGLVISDQTSLHIYGQVGYHDFEGFAQEDEEVPRILRDLGEGKLLIMRNHGLLSVGESVPEAFMLMRRLIAACEIQERLMATGAEIRRIPQEVLDFTAAQLATKKKKRNYAGVEWAYHLRMLDRIDPGYKD</sequence>
<evidence type="ECO:0000313" key="4">
    <source>
        <dbReference type="Proteomes" id="UP000183447"/>
    </source>
</evidence>
<reference evidence="3 4" key="1">
    <citation type="submission" date="2016-11" db="EMBL/GenBank/DDBJ databases">
        <authorList>
            <person name="Jaros S."/>
            <person name="Januszkiewicz K."/>
            <person name="Wedrychowicz H."/>
        </authorList>
    </citation>
    <scope>NUCLEOTIDE SEQUENCE [LARGE SCALE GENOMIC DNA]</scope>
    <source>
        <strain evidence="3 4">ATCC 23634</strain>
    </source>
</reference>
<keyword evidence="4" id="KW-1185">Reference proteome</keyword>
<evidence type="ECO:0000256" key="1">
    <source>
        <dbReference type="ARBA" id="ARBA00037961"/>
    </source>
</evidence>
<dbReference type="RefSeq" id="WP_072340270.1">
    <property type="nucleotide sequence ID" value="NZ_FPKU01000001.1"/>
</dbReference>
<evidence type="ECO:0000313" key="3">
    <source>
        <dbReference type="EMBL" id="SFZ83091.1"/>
    </source>
</evidence>
<dbReference type="InterPro" id="IPR036409">
    <property type="entry name" value="Aldolase_II/adducin_N_sf"/>
</dbReference>
<dbReference type="Pfam" id="PF00596">
    <property type="entry name" value="Aldolase_II"/>
    <property type="match status" value="1"/>
</dbReference>
<name>A0A1K2HWF3_9HYPH</name>
<dbReference type="OrthoDB" id="5291399at2"/>
<accession>A0A1K2HWF3</accession>
<proteinExistence type="inferred from homology"/>
<dbReference type="SMART" id="SM01007">
    <property type="entry name" value="Aldolase_II"/>
    <property type="match status" value="1"/>
</dbReference>
<dbReference type="PANTHER" id="PTHR10672">
    <property type="entry name" value="ADDUCIN"/>
    <property type="match status" value="1"/>
</dbReference>